<feature type="transmembrane region" description="Helical" evidence="9">
    <location>
        <begin position="210"/>
        <end position="232"/>
    </location>
</feature>
<dbReference type="Pfam" id="PF01490">
    <property type="entry name" value="Aa_trans"/>
    <property type="match status" value="1"/>
</dbReference>
<evidence type="ECO:0000256" key="9">
    <source>
        <dbReference type="SAM" id="Phobius"/>
    </source>
</evidence>
<accession>A0A261Y152</accession>
<dbReference type="AlphaFoldDB" id="A0A261Y152"/>
<dbReference type="GO" id="GO:0015189">
    <property type="term" value="F:L-lysine transmembrane transporter activity"/>
    <property type="evidence" value="ECO:0007669"/>
    <property type="project" value="TreeGrafter"/>
</dbReference>
<reference evidence="11 12" key="1">
    <citation type="journal article" date="2017" name="Mycologia">
        <title>Bifiguratus adelaidae, gen. et sp. nov., a new member of Mucoromycotina in endophytic and soil-dwelling habitats.</title>
        <authorList>
            <person name="Torres-Cruz T.J."/>
            <person name="Billingsley Tobias T.L."/>
            <person name="Almatruk M."/>
            <person name="Hesse C."/>
            <person name="Kuske C.R."/>
            <person name="Desiro A."/>
            <person name="Benucci G.M."/>
            <person name="Bonito G."/>
            <person name="Stajich J.E."/>
            <person name="Dunlap C."/>
            <person name="Arnold A.E."/>
            <person name="Porras-Alfaro A."/>
        </authorList>
    </citation>
    <scope>NUCLEOTIDE SEQUENCE [LARGE SCALE GENOMIC DNA]</scope>
    <source>
        <strain evidence="11 12">AZ0501</strain>
    </source>
</reference>
<evidence type="ECO:0000256" key="2">
    <source>
        <dbReference type="ARBA" id="ARBA00008066"/>
    </source>
</evidence>
<feature type="transmembrane region" description="Helical" evidence="9">
    <location>
        <begin position="411"/>
        <end position="428"/>
    </location>
</feature>
<dbReference type="GO" id="GO:0000329">
    <property type="term" value="C:fungal-type vacuole membrane"/>
    <property type="evidence" value="ECO:0007669"/>
    <property type="project" value="TreeGrafter"/>
</dbReference>
<feature type="domain" description="Amino acid transporter transmembrane" evidence="10">
    <location>
        <begin position="91"/>
        <end position="489"/>
    </location>
</feature>
<evidence type="ECO:0000256" key="3">
    <source>
        <dbReference type="ARBA" id="ARBA00022448"/>
    </source>
</evidence>
<gene>
    <name evidence="11" type="ORF">BZG36_02388</name>
</gene>
<evidence type="ECO:0000256" key="6">
    <source>
        <dbReference type="ARBA" id="ARBA00022970"/>
    </source>
</evidence>
<dbReference type="PANTHER" id="PTHR22950">
    <property type="entry name" value="AMINO ACID TRANSPORTER"/>
    <property type="match status" value="1"/>
</dbReference>
<dbReference type="GO" id="GO:0005302">
    <property type="term" value="F:L-tyrosine transmembrane transporter activity"/>
    <property type="evidence" value="ECO:0007669"/>
    <property type="project" value="TreeGrafter"/>
</dbReference>
<keyword evidence="8 9" id="KW-0472">Membrane</keyword>
<keyword evidence="4" id="KW-0926">Vacuole</keyword>
<evidence type="ECO:0000256" key="7">
    <source>
        <dbReference type="ARBA" id="ARBA00022989"/>
    </source>
</evidence>
<keyword evidence="5 9" id="KW-0812">Transmembrane</keyword>
<keyword evidence="3" id="KW-0813">Transport</keyword>
<dbReference type="GO" id="GO:0005290">
    <property type="term" value="F:L-histidine transmembrane transporter activity"/>
    <property type="evidence" value="ECO:0007669"/>
    <property type="project" value="TreeGrafter"/>
</dbReference>
<feature type="transmembrane region" description="Helical" evidence="9">
    <location>
        <begin position="169"/>
        <end position="190"/>
    </location>
</feature>
<dbReference type="Gene3D" id="1.20.1740.10">
    <property type="entry name" value="Amino acid/polyamine transporter I"/>
    <property type="match status" value="1"/>
</dbReference>
<dbReference type="GO" id="GO:0015194">
    <property type="term" value="F:L-serine transmembrane transporter activity"/>
    <property type="evidence" value="ECO:0007669"/>
    <property type="project" value="TreeGrafter"/>
</dbReference>
<evidence type="ECO:0000256" key="8">
    <source>
        <dbReference type="ARBA" id="ARBA00023136"/>
    </source>
</evidence>
<organism evidence="11 12">
    <name type="scientific">Bifiguratus adelaidae</name>
    <dbReference type="NCBI Taxonomy" id="1938954"/>
    <lineage>
        <taxon>Eukaryota</taxon>
        <taxon>Fungi</taxon>
        <taxon>Fungi incertae sedis</taxon>
        <taxon>Mucoromycota</taxon>
        <taxon>Mucoromycotina</taxon>
        <taxon>Endogonomycetes</taxon>
        <taxon>Endogonales</taxon>
        <taxon>Endogonales incertae sedis</taxon>
        <taxon>Bifiguratus</taxon>
    </lineage>
</organism>
<feature type="transmembrane region" description="Helical" evidence="9">
    <location>
        <begin position="318"/>
        <end position="341"/>
    </location>
</feature>
<proteinExistence type="inferred from homology"/>
<keyword evidence="12" id="KW-1185">Reference proteome</keyword>
<feature type="transmembrane region" description="Helical" evidence="9">
    <location>
        <begin position="469"/>
        <end position="491"/>
    </location>
</feature>
<keyword evidence="6" id="KW-0029">Amino-acid transport</keyword>
<evidence type="ECO:0000313" key="12">
    <source>
        <dbReference type="Proteomes" id="UP000242875"/>
    </source>
</evidence>
<dbReference type="Proteomes" id="UP000242875">
    <property type="component" value="Unassembled WGS sequence"/>
</dbReference>
<dbReference type="PANTHER" id="PTHR22950:SF678">
    <property type="entry name" value="VACUOLAR AMINO ACID TRANSPORTER 5-RELATED"/>
    <property type="match status" value="1"/>
</dbReference>
<dbReference type="InterPro" id="IPR013057">
    <property type="entry name" value="AA_transpt_TM"/>
</dbReference>
<dbReference type="GO" id="GO:0061459">
    <property type="term" value="F:L-arginine transmembrane transporter activity"/>
    <property type="evidence" value="ECO:0007669"/>
    <property type="project" value="TreeGrafter"/>
</dbReference>
<comment type="similarity">
    <text evidence="2">Belongs to the amino acid/polyamine transporter 2 family.</text>
</comment>
<comment type="caution">
    <text evidence="11">The sequence shown here is derived from an EMBL/GenBank/DDBJ whole genome shotgun (WGS) entry which is preliminary data.</text>
</comment>
<evidence type="ECO:0000256" key="4">
    <source>
        <dbReference type="ARBA" id="ARBA00022554"/>
    </source>
</evidence>
<evidence type="ECO:0000313" key="11">
    <source>
        <dbReference type="EMBL" id="OZJ04345.1"/>
    </source>
</evidence>
<feature type="transmembrane region" description="Helical" evidence="9">
    <location>
        <begin position="115"/>
        <end position="142"/>
    </location>
</feature>
<feature type="transmembrane region" description="Helical" evidence="9">
    <location>
        <begin position="353"/>
        <end position="374"/>
    </location>
</feature>
<feature type="transmembrane region" description="Helical" evidence="9">
    <location>
        <begin position="239"/>
        <end position="259"/>
    </location>
</feature>
<dbReference type="GO" id="GO:0005313">
    <property type="term" value="F:L-glutamate transmembrane transporter activity"/>
    <property type="evidence" value="ECO:0007669"/>
    <property type="project" value="TreeGrafter"/>
</dbReference>
<comment type="subcellular location">
    <subcellularLocation>
        <location evidence="1">Vacuole membrane</location>
        <topology evidence="1">Multi-pass membrane protein</topology>
    </subcellularLocation>
</comment>
<feature type="transmembrane region" description="Helical" evidence="9">
    <location>
        <begin position="279"/>
        <end position="297"/>
    </location>
</feature>
<feature type="transmembrane region" description="Helical" evidence="9">
    <location>
        <begin position="434"/>
        <end position="457"/>
    </location>
</feature>
<name>A0A261Y152_9FUNG</name>
<sequence length="498" mass="54386">MATYVLLQDDPAENLNKDIDTQAIELQVHPKVQDDAKALEIHEAPREARLTRHSNNSIWQIATVYEPDTLEDEYELAGPEHGYSNVTSASASVLSGSVNLANTILGTGMLAMPSAIASVGIIPGILLILLCGTASGCGLYFLTQAARHIPGRNASFFAVSQVTYPKAAIFFDLAIAIKCFGVAISYLIIISDLMPQVAHSLFFISLDSGSILVAGRFWLTIFMLLIVVPLSFLRKLDSLKYTSIIALFAVVYLIAIVIWNSIGPSTPTDTASEVNIARFSSKIFTSLPVLIFAFTCHQNMFTVYNELSDNSQPMVNKVIQASIGSAVCIYETIGILGYIAFGNAVRPNVIVEYPVSIFITVGRLAIVIMVLFSYPLQAHPCRASLDKVLSYRKHSVESATKVPTAPSQVKWFWTTTGILVFSYLIAMFGLELDIVLSFVGSTGSTIISFVLPGLFYYKLQENQPMTKSKAIAIGLACYGMIVMIVCLAFNIRRVVIKQ</sequence>
<evidence type="ECO:0000256" key="5">
    <source>
        <dbReference type="ARBA" id="ARBA00022692"/>
    </source>
</evidence>
<dbReference type="OrthoDB" id="438545at2759"/>
<evidence type="ECO:0000256" key="1">
    <source>
        <dbReference type="ARBA" id="ARBA00004128"/>
    </source>
</evidence>
<evidence type="ECO:0000259" key="10">
    <source>
        <dbReference type="Pfam" id="PF01490"/>
    </source>
</evidence>
<dbReference type="EMBL" id="MVBO01000044">
    <property type="protein sequence ID" value="OZJ04345.1"/>
    <property type="molecule type" value="Genomic_DNA"/>
</dbReference>
<keyword evidence="7 9" id="KW-1133">Transmembrane helix</keyword>
<protein>
    <recommendedName>
        <fullName evidence="10">Amino acid transporter transmembrane domain-containing protein</fullName>
    </recommendedName>
</protein>